<organism evidence="1 2">
    <name type="scientific">Candidatus Saccharicenans subterraneus</name>
    <dbReference type="NCBI Taxonomy" id="2508984"/>
    <lineage>
        <taxon>Bacteria</taxon>
        <taxon>Candidatus Aminicenantota</taxon>
        <taxon>Candidatus Aminicenantia</taxon>
        <taxon>Candidatus Aminicenantales</taxon>
        <taxon>Candidatus Saccharicenantaceae</taxon>
        <taxon>Candidatus Saccharicenans</taxon>
    </lineage>
</organism>
<evidence type="ECO:0000313" key="2">
    <source>
        <dbReference type="Proteomes" id="UP000257323"/>
    </source>
</evidence>
<comment type="caution">
    <text evidence="1">The sequence shown here is derived from an EMBL/GenBank/DDBJ whole genome shotgun (WGS) entry which is preliminary data.</text>
</comment>
<dbReference type="AlphaFoldDB" id="A0A3E2BLF0"/>
<accession>A0A3E2BLF0</accession>
<name>A0A3E2BLF0_9BACT</name>
<proteinExistence type="predicted"/>
<dbReference type="EMBL" id="QUAH01000009">
    <property type="protein sequence ID" value="RFT15492.1"/>
    <property type="molecule type" value="Genomic_DNA"/>
</dbReference>
<reference evidence="1 2" key="1">
    <citation type="submission" date="2018-08" db="EMBL/GenBank/DDBJ databases">
        <title>Genome analysis of the thermophilic bacterium of the candidate phylum Aminicenantes from deep subsurface aquifer revealed its physiology and ecological role.</title>
        <authorList>
            <person name="Kadnikov V.V."/>
            <person name="Mardanov A.V."/>
            <person name="Beletsky A.V."/>
            <person name="Karnachuk O.V."/>
            <person name="Ravin N.V."/>
        </authorList>
    </citation>
    <scope>NUCLEOTIDE SEQUENCE [LARGE SCALE GENOMIC DNA]</scope>
    <source>
        <strain evidence="1">BY38</strain>
    </source>
</reference>
<protein>
    <submittedName>
        <fullName evidence="1">Uncharacterized protein</fullName>
    </submittedName>
</protein>
<evidence type="ECO:0000313" key="1">
    <source>
        <dbReference type="EMBL" id="RFT15492.1"/>
    </source>
</evidence>
<sequence length="50" mass="5756">MHPVELNSCSLNFYNKTRPQSTTLTFKKIMTHSLTDNLEKVELEGIKETS</sequence>
<dbReference type="Proteomes" id="UP000257323">
    <property type="component" value="Unassembled WGS sequence"/>
</dbReference>
<gene>
    <name evidence="1" type="ORF">OP8BY_0382</name>
</gene>